<evidence type="ECO:0000256" key="1">
    <source>
        <dbReference type="ARBA" id="ARBA00006723"/>
    </source>
</evidence>
<evidence type="ECO:0000256" key="2">
    <source>
        <dbReference type="ARBA" id="ARBA00023235"/>
    </source>
</evidence>
<dbReference type="InterPro" id="IPR018191">
    <property type="entry name" value="4-OT"/>
</dbReference>
<dbReference type="NCBIfam" id="NF001966">
    <property type="entry name" value="PRK00745.1"/>
    <property type="match status" value="1"/>
</dbReference>
<comment type="similarity">
    <text evidence="1 4">Belongs to the 4-oxalocrotonate tautomerase family.</text>
</comment>
<dbReference type="Pfam" id="PF01361">
    <property type="entry name" value="Tautomerase"/>
    <property type="match status" value="1"/>
</dbReference>
<dbReference type="EC" id="5.3.2.-" evidence="4"/>
<keyword evidence="7" id="KW-1185">Reference proteome</keyword>
<feature type="domain" description="4-oxalocrotonate tautomerase-like" evidence="5">
    <location>
        <begin position="2"/>
        <end position="56"/>
    </location>
</feature>
<protein>
    <recommendedName>
        <fullName evidence="4">Tautomerase</fullName>
        <ecNumber evidence="4">5.3.2.-</ecNumber>
    </recommendedName>
</protein>
<name>A0A1T4SC01_9FIRM</name>
<sequence length="61" mass="6968">MPIVQIDMLEGRTLEQKRELVKRVTEAIVETAKCPPEAVKIILREMKPEHLGEAGVLRCDR</sequence>
<evidence type="ECO:0000259" key="5">
    <source>
        <dbReference type="Pfam" id="PF01361"/>
    </source>
</evidence>
<dbReference type="InterPro" id="IPR004370">
    <property type="entry name" value="4-OT-like_dom"/>
</dbReference>
<dbReference type="RefSeq" id="WP_078666554.1">
    <property type="nucleotide sequence ID" value="NZ_FUXM01000050.1"/>
</dbReference>
<dbReference type="SUPFAM" id="SSF55331">
    <property type="entry name" value="Tautomerase/MIF"/>
    <property type="match status" value="1"/>
</dbReference>
<proteinExistence type="inferred from homology"/>
<accession>A0A1T4SC01</accession>
<organism evidence="6 7">
    <name type="scientific">Carboxydocella sporoproducens DSM 16521</name>
    <dbReference type="NCBI Taxonomy" id="1121270"/>
    <lineage>
        <taxon>Bacteria</taxon>
        <taxon>Bacillati</taxon>
        <taxon>Bacillota</taxon>
        <taxon>Clostridia</taxon>
        <taxon>Eubacteriales</taxon>
        <taxon>Clostridiales Family XVI. Incertae Sedis</taxon>
        <taxon>Carboxydocella</taxon>
    </lineage>
</organism>
<dbReference type="GO" id="GO:0016853">
    <property type="term" value="F:isomerase activity"/>
    <property type="evidence" value="ECO:0007669"/>
    <property type="project" value="UniProtKB-UniRule"/>
</dbReference>
<dbReference type="Proteomes" id="UP000189933">
    <property type="component" value="Unassembled WGS sequence"/>
</dbReference>
<dbReference type="AlphaFoldDB" id="A0A1T4SC01"/>
<dbReference type="EMBL" id="FUXM01000050">
    <property type="protein sequence ID" value="SKA25732.1"/>
    <property type="molecule type" value="Genomic_DNA"/>
</dbReference>
<evidence type="ECO:0000313" key="6">
    <source>
        <dbReference type="EMBL" id="SKA25732.1"/>
    </source>
</evidence>
<feature type="active site" description="Proton acceptor; via imino nitrogen" evidence="3">
    <location>
        <position position="2"/>
    </location>
</feature>
<gene>
    <name evidence="6" type="ORF">SAMN02745885_02588</name>
</gene>
<evidence type="ECO:0000256" key="3">
    <source>
        <dbReference type="PIRSR" id="PIRSR618191-1"/>
    </source>
</evidence>
<evidence type="ECO:0000256" key="4">
    <source>
        <dbReference type="RuleBase" id="RU362032"/>
    </source>
</evidence>
<evidence type="ECO:0000313" key="7">
    <source>
        <dbReference type="Proteomes" id="UP000189933"/>
    </source>
</evidence>
<dbReference type="NCBIfam" id="TIGR00013">
    <property type="entry name" value="taut"/>
    <property type="match status" value="1"/>
</dbReference>
<dbReference type="NCBIfam" id="NF002571">
    <property type="entry name" value="PRK02220.1"/>
    <property type="match status" value="1"/>
</dbReference>
<dbReference type="Gene3D" id="3.30.429.10">
    <property type="entry name" value="Macrophage Migration Inhibitory Factor"/>
    <property type="match status" value="1"/>
</dbReference>
<dbReference type="OrthoDB" id="5405937at2"/>
<reference evidence="7" key="1">
    <citation type="submission" date="2017-02" db="EMBL/GenBank/DDBJ databases">
        <authorList>
            <person name="Varghese N."/>
            <person name="Submissions S."/>
        </authorList>
    </citation>
    <scope>NUCLEOTIDE SEQUENCE [LARGE SCALE GENOMIC DNA]</scope>
    <source>
        <strain evidence="7">DSM 16521</strain>
    </source>
</reference>
<keyword evidence="2 4" id="KW-0413">Isomerase</keyword>
<dbReference type="InterPro" id="IPR014347">
    <property type="entry name" value="Tautomerase/MIF_sf"/>
</dbReference>
<dbReference type="PANTHER" id="PTHR35530:SF1">
    <property type="entry name" value="2-HYDROXYMUCONATE TAUTOMERASE"/>
    <property type="match status" value="1"/>
</dbReference>
<dbReference type="PANTHER" id="PTHR35530">
    <property type="entry name" value="TAUTOMERASE-RELATED"/>
    <property type="match status" value="1"/>
</dbReference>